<reference evidence="1" key="1">
    <citation type="submission" date="2019-04" db="EMBL/GenBank/DDBJ databases">
        <title>Evolution of Biomass-Degrading Anaerobic Consortia Revealed by Metagenomics.</title>
        <authorList>
            <person name="Peng X."/>
        </authorList>
    </citation>
    <scope>NUCLEOTIDE SEQUENCE</scope>
    <source>
        <strain evidence="1">SIG311</strain>
    </source>
</reference>
<proteinExistence type="predicted"/>
<evidence type="ECO:0000313" key="1">
    <source>
        <dbReference type="EMBL" id="MBE5919682.1"/>
    </source>
</evidence>
<gene>
    <name evidence="1" type="ORF">E7272_07530</name>
</gene>
<dbReference type="AlphaFoldDB" id="A0A927YN15"/>
<name>A0A927YN15_9FIRM</name>
<dbReference type="Proteomes" id="UP000766246">
    <property type="component" value="Unassembled WGS sequence"/>
</dbReference>
<evidence type="ECO:0000313" key="2">
    <source>
        <dbReference type="Proteomes" id="UP000766246"/>
    </source>
</evidence>
<organism evidence="1 2">
    <name type="scientific">Pseudobutyrivibrio ruminis</name>
    <dbReference type="NCBI Taxonomy" id="46206"/>
    <lineage>
        <taxon>Bacteria</taxon>
        <taxon>Bacillati</taxon>
        <taxon>Bacillota</taxon>
        <taxon>Clostridia</taxon>
        <taxon>Lachnospirales</taxon>
        <taxon>Lachnospiraceae</taxon>
        <taxon>Pseudobutyrivibrio</taxon>
    </lineage>
</organism>
<accession>A0A927YN15</accession>
<comment type="caution">
    <text evidence="1">The sequence shown here is derived from an EMBL/GenBank/DDBJ whole genome shotgun (WGS) entry which is preliminary data.</text>
</comment>
<dbReference type="EMBL" id="SVER01000017">
    <property type="protein sequence ID" value="MBE5919682.1"/>
    <property type="molecule type" value="Genomic_DNA"/>
</dbReference>
<sequence>MGYSIYVEGCLEIEQPTQEEVEFIEGILGGPHEDKKIFHVSVEYSTGYISHEAKNGCEGLMAFSDYIDGPIEKLMKKFGSRVTGEYQLSSTESEYDNKRLVVNGVSYKIEENAIIEANSETLKNELYKRGDLPSEYGLLGLKPDLNSDIIIEDDKTVSVLMTGNVEQNFKLLFGKDTEYVDIYAFADPKTELVKKLQVIATFENDKDSITVEVTEPVQQVDIFMNIVAADVKGEFRKALTYAKKLIEDDEAEYVGCVIDCLNDYLEEQGVILPLSMKAQRKAIDEFSEEDAESSYCSICAEDFDAIDNILRKYFDCSHDNREANAKWLKAYHKYASMPDSGVSEDDFVAWALERNINVEFVKNVLDEEKAEWFERVGIEHGLIAV</sequence>
<protein>
    <submittedName>
        <fullName evidence="1">Uncharacterized protein</fullName>
    </submittedName>
</protein>